<dbReference type="InterPro" id="IPR045357">
    <property type="entry name" value="Aminopeptidase_N-like_N"/>
</dbReference>
<sequence>MFAANISRAEAQARSTQVRVESYDVVIDLDPRSTATPEQNFLSSTRVRFEALTAADTCVNLIADAVANATLDGQPLTIDDKTFDGEHLFFYVEPGEHELMVASTMRFSRTGEGLHRFVDPADDRVYLYSQFETADARRAFATFEQPDLKATFRFTVIAPEPWTVISNSPTPGLPEATDGVRRWEFATTERMSTYITAICAGDFHVVHDTYDAPTGRRDLSIACRESLASALDAERIFETTKRGFAVFEDVFGQPYPFDDYAQVFVPEFNFGAMENAGCVTFRDEYLFRSRVTAASYEARDNTILHEMAHMWFGDLVTMKWWDDLWLNESFAEWASHFVQEQIAEQYNTGVEVWATFCNQRKTWAYRQDQLPSTHPIAADMYDLEAVELNFDGITYAKGASTLRQLVAYVGLEPFIAGVRAYFVKHAWGNTELADLLTELEASSGRDLSRFTTEWLQTAGVNTMAADFDVDAEGRFTRFEVRQSAHPSWPTLRQHRMAIGLYNLAGDKLVRSERLELDVDGPMTDVPEFVGMSQPDLILLNDDDLTYTKIRFDERSLATLVAHAAGLPTALARALCWGATWDMCRDAQLSASDYVDLVLRGVGVETDLTAVSSLLMQARSAVDYYAPREERRALASHFSAGLAELLAAAQPGSDHQLALARAFSASVPDAAAAAPLRGWLDGHGVPDGLAVDADLRWRLLTDLCRVGAASEADIAAEQARDATATGAEKAAGALAALATPEAKAASWHRAVDEDTPNETHSQICAQFMQLDQDELLAPYADRYLEVAEWVADGTHGWGGRSTTIRQHVLMLLFPRPLADRAYLDRVQAWLDAKQPNDFVRRLVSERLDDAERALRCQEAAH</sequence>
<evidence type="ECO:0000256" key="5">
    <source>
        <dbReference type="ARBA" id="ARBA00015611"/>
    </source>
</evidence>
<evidence type="ECO:0000256" key="4">
    <source>
        <dbReference type="ARBA" id="ARBA00012564"/>
    </source>
</evidence>
<dbReference type="SUPFAM" id="SSF63737">
    <property type="entry name" value="Leukotriene A4 hydrolase N-terminal domain"/>
    <property type="match status" value="1"/>
</dbReference>
<dbReference type="GO" id="GO:0070006">
    <property type="term" value="F:metalloaminopeptidase activity"/>
    <property type="evidence" value="ECO:0007669"/>
    <property type="project" value="TreeGrafter"/>
</dbReference>
<dbReference type="Pfam" id="PF17900">
    <property type="entry name" value="Peptidase_M1_N"/>
    <property type="match status" value="1"/>
</dbReference>
<comment type="catalytic activity">
    <reaction evidence="1">
        <text>Release of an N-terminal amino acid, Xaa-|-Yaa- from a peptide, amide or arylamide. Xaa is preferably Ala, but may be most amino acids including Pro (slow action). When a terminal hydrophobic residue is followed by a prolyl residue, the two may be released as an intact Xaa-Pro dipeptide.</text>
        <dbReference type="EC" id="3.4.11.2"/>
    </reaction>
</comment>
<accession>A0A4Q9KIC4</accession>
<feature type="domain" description="ERAP1-like C-terminal" evidence="15">
    <location>
        <begin position="536"/>
        <end position="851"/>
    </location>
</feature>
<evidence type="ECO:0000256" key="6">
    <source>
        <dbReference type="ARBA" id="ARBA00022438"/>
    </source>
</evidence>
<dbReference type="GO" id="GO:0008270">
    <property type="term" value="F:zinc ion binding"/>
    <property type="evidence" value="ECO:0007669"/>
    <property type="project" value="InterPro"/>
</dbReference>
<dbReference type="InterPro" id="IPR042097">
    <property type="entry name" value="Aminopeptidase_N-like_N_sf"/>
</dbReference>
<dbReference type="InterPro" id="IPR027268">
    <property type="entry name" value="Peptidase_M4/M1_CTD_sf"/>
</dbReference>
<dbReference type="Pfam" id="PF11838">
    <property type="entry name" value="ERAP1_C"/>
    <property type="match status" value="1"/>
</dbReference>
<keyword evidence="8" id="KW-0479">Metal-binding</keyword>
<dbReference type="InterPro" id="IPR014782">
    <property type="entry name" value="Peptidase_M1_dom"/>
</dbReference>
<evidence type="ECO:0000259" key="15">
    <source>
        <dbReference type="Pfam" id="PF11838"/>
    </source>
</evidence>
<dbReference type="Gene3D" id="2.60.40.1730">
    <property type="entry name" value="tricorn interacting facor f3 domain"/>
    <property type="match status" value="1"/>
</dbReference>
<dbReference type="PANTHER" id="PTHR11533:SF174">
    <property type="entry name" value="PUROMYCIN-SENSITIVE AMINOPEPTIDASE-RELATED"/>
    <property type="match status" value="1"/>
</dbReference>
<gene>
    <name evidence="17" type="primary">pepN</name>
    <name evidence="17" type="ORF">ET996_11930</name>
</gene>
<protein>
    <recommendedName>
        <fullName evidence="5">Aminopeptidase N</fullName>
        <ecNumber evidence="4">3.4.11.2</ecNumber>
    </recommendedName>
    <alternativeName>
        <fullName evidence="12">Alanine aminopeptidase</fullName>
    </alternativeName>
    <alternativeName>
        <fullName evidence="13">Lysyl aminopeptidase</fullName>
    </alternativeName>
</protein>
<keyword evidence="10" id="KW-0862">Zinc</keyword>
<dbReference type="SUPFAM" id="SSF55486">
    <property type="entry name" value="Metalloproteases ('zincins'), catalytic domain"/>
    <property type="match status" value="1"/>
</dbReference>
<name>A0A4Q9KIC4_PROTD</name>
<reference evidence="17 18" key="1">
    <citation type="submission" date="2019-01" db="EMBL/GenBank/DDBJ databases">
        <title>Lactibacter flavus gen. nov., sp. nov., a novel bacterium of the family Propionibacteriaceae isolated from raw milk and dairy products.</title>
        <authorList>
            <person name="Huptas C."/>
            <person name="Wenning M."/>
            <person name="Breitenwieser F."/>
            <person name="Doll E."/>
            <person name="Von Neubeck M."/>
            <person name="Busse H.-J."/>
            <person name="Scherer S."/>
        </authorList>
    </citation>
    <scope>NUCLEOTIDE SEQUENCE [LARGE SCALE GENOMIC DNA]</scope>
    <source>
        <strain evidence="17 18">DSM 22130</strain>
    </source>
</reference>
<dbReference type="GO" id="GO:0005615">
    <property type="term" value="C:extracellular space"/>
    <property type="evidence" value="ECO:0007669"/>
    <property type="project" value="TreeGrafter"/>
</dbReference>
<dbReference type="PRINTS" id="PR00756">
    <property type="entry name" value="ALADIPTASE"/>
</dbReference>
<dbReference type="NCBIfam" id="TIGR02412">
    <property type="entry name" value="pepN_strep_liv"/>
    <property type="match status" value="1"/>
</dbReference>
<comment type="caution">
    <text evidence="17">The sequence shown here is derived from an EMBL/GenBank/DDBJ whole genome shotgun (WGS) entry which is preliminary data.</text>
</comment>
<dbReference type="GO" id="GO:0042277">
    <property type="term" value="F:peptide binding"/>
    <property type="evidence" value="ECO:0007669"/>
    <property type="project" value="TreeGrafter"/>
</dbReference>
<keyword evidence="6 17" id="KW-0031">Aminopeptidase</keyword>
<keyword evidence="7" id="KW-0645">Protease</keyword>
<dbReference type="Gene3D" id="1.10.390.10">
    <property type="entry name" value="Neutral Protease Domain 2"/>
    <property type="match status" value="1"/>
</dbReference>
<feature type="domain" description="Aminopeptidase N-like N-terminal" evidence="16">
    <location>
        <begin position="97"/>
        <end position="195"/>
    </location>
</feature>
<evidence type="ECO:0000259" key="14">
    <source>
        <dbReference type="Pfam" id="PF01433"/>
    </source>
</evidence>
<dbReference type="InterPro" id="IPR001930">
    <property type="entry name" value="Peptidase_M1"/>
</dbReference>
<dbReference type="InterPro" id="IPR012778">
    <property type="entry name" value="Pept_M1_aminopeptidase"/>
</dbReference>
<keyword evidence="18" id="KW-1185">Reference proteome</keyword>
<dbReference type="AlphaFoldDB" id="A0A4Q9KIC4"/>
<evidence type="ECO:0000256" key="1">
    <source>
        <dbReference type="ARBA" id="ARBA00000098"/>
    </source>
</evidence>
<comment type="cofactor">
    <cofactor evidence="2">
        <name>Zn(2+)</name>
        <dbReference type="ChEBI" id="CHEBI:29105"/>
    </cofactor>
</comment>
<dbReference type="GO" id="GO:0016020">
    <property type="term" value="C:membrane"/>
    <property type="evidence" value="ECO:0007669"/>
    <property type="project" value="TreeGrafter"/>
</dbReference>
<evidence type="ECO:0000256" key="13">
    <source>
        <dbReference type="ARBA" id="ARBA00031533"/>
    </source>
</evidence>
<dbReference type="Pfam" id="PF01433">
    <property type="entry name" value="Peptidase_M1"/>
    <property type="match status" value="1"/>
</dbReference>
<evidence type="ECO:0000313" key="18">
    <source>
        <dbReference type="Proteomes" id="UP000291933"/>
    </source>
</evidence>
<dbReference type="FunFam" id="1.10.390.10:FF:000004">
    <property type="entry name" value="Aminopeptidase N"/>
    <property type="match status" value="1"/>
</dbReference>
<dbReference type="InterPro" id="IPR024571">
    <property type="entry name" value="ERAP1-like_C_dom"/>
</dbReference>
<evidence type="ECO:0000256" key="3">
    <source>
        <dbReference type="ARBA" id="ARBA00010136"/>
    </source>
</evidence>
<dbReference type="OrthoDB" id="3885507at2"/>
<evidence type="ECO:0000256" key="12">
    <source>
        <dbReference type="ARBA" id="ARBA00029811"/>
    </source>
</evidence>
<dbReference type="GO" id="GO:0016285">
    <property type="term" value="F:alanyl aminopeptidase activity"/>
    <property type="evidence" value="ECO:0007669"/>
    <property type="project" value="UniProtKB-EC"/>
</dbReference>
<dbReference type="GO" id="GO:0006508">
    <property type="term" value="P:proteolysis"/>
    <property type="evidence" value="ECO:0007669"/>
    <property type="project" value="UniProtKB-KW"/>
</dbReference>
<evidence type="ECO:0000256" key="2">
    <source>
        <dbReference type="ARBA" id="ARBA00001947"/>
    </source>
</evidence>
<dbReference type="CDD" id="cd09602">
    <property type="entry name" value="M1_APN"/>
    <property type="match status" value="1"/>
</dbReference>
<proteinExistence type="inferred from homology"/>
<evidence type="ECO:0000313" key="17">
    <source>
        <dbReference type="EMBL" id="TBT93153.1"/>
    </source>
</evidence>
<dbReference type="PANTHER" id="PTHR11533">
    <property type="entry name" value="PROTEASE M1 ZINC METALLOPROTEASE"/>
    <property type="match status" value="1"/>
</dbReference>
<dbReference type="EC" id="3.4.11.2" evidence="4"/>
<dbReference type="EMBL" id="SDMR01000017">
    <property type="protein sequence ID" value="TBT93153.1"/>
    <property type="molecule type" value="Genomic_DNA"/>
</dbReference>
<evidence type="ECO:0000256" key="10">
    <source>
        <dbReference type="ARBA" id="ARBA00022833"/>
    </source>
</evidence>
<dbReference type="GO" id="GO:0005737">
    <property type="term" value="C:cytoplasm"/>
    <property type="evidence" value="ECO:0007669"/>
    <property type="project" value="TreeGrafter"/>
</dbReference>
<evidence type="ECO:0000256" key="8">
    <source>
        <dbReference type="ARBA" id="ARBA00022723"/>
    </source>
</evidence>
<keyword evidence="9 17" id="KW-0378">Hydrolase</keyword>
<dbReference type="InterPro" id="IPR050344">
    <property type="entry name" value="Peptidase_M1_aminopeptidases"/>
</dbReference>
<dbReference type="RefSeq" id="WP_131172790.1">
    <property type="nucleotide sequence ID" value="NZ_FXTL01000017.1"/>
</dbReference>
<evidence type="ECO:0000256" key="7">
    <source>
        <dbReference type="ARBA" id="ARBA00022670"/>
    </source>
</evidence>
<organism evidence="17 18">
    <name type="scientific">Propioniciclava tarda</name>
    <dbReference type="NCBI Taxonomy" id="433330"/>
    <lineage>
        <taxon>Bacteria</taxon>
        <taxon>Bacillati</taxon>
        <taxon>Actinomycetota</taxon>
        <taxon>Actinomycetes</taxon>
        <taxon>Propionibacteriales</taxon>
        <taxon>Propionibacteriaceae</taxon>
        <taxon>Propioniciclava</taxon>
    </lineage>
</organism>
<evidence type="ECO:0000256" key="9">
    <source>
        <dbReference type="ARBA" id="ARBA00022801"/>
    </source>
</evidence>
<evidence type="ECO:0000256" key="11">
    <source>
        <dbReference type="ARBA" id="ARBA00023049"/>
    </source>
</evidence>
<comment type="similarity">
    <text evidence="3">Belongs to the peptidase M1 family.</text>
</comment>
<dbReference type="Proteomes" id="UP000291933">
    <property type="component" value="Unassembled WGS sequence"/>
</dbReference>
<dbReference type="GO" id="GO:0043171">
    <property type="term" value="P:peptide catabolic process"/>
    <property type="evidence" value="ECO:0007669"/>
    <property type="project" value="TreeGrafter"/>
</dbReference>
<keyword evidence="11" id="KW-0482">Metalloprotease</keyword>
<feature type="domain" description="Peptidase M1 membrane alanine aminopeptidase" evidence="14">
    <location>
        <begin position="237"/>
        <end position="454"/>
    </location>
</feature>
<evidence type="ECO:0000259" key="16">
    <source>
        <dbReference type="Pfam" id="PF17900"/>
    </source>
</evidence>